<dbReference type="Pfam" id="PF23357">
    <property type="entry name" value="DUF7088"/>
    <property type="match status" value="1"/>
</dbReference>
<feature type="transmembrane region" description="Helical" evidence="2">
    <location>
        <begin position="50"/>
        <end position="71"/>
    </location>
</feature>
<evidence type="ECO:0000259" key="3">
    <source>
        <dbReference type="Pfam" id="PF09822"/>
    </source>
</evidence>
<reference evidence="5" key="1">
    <citation type="submission" date="2019-11" db="EMBL/GenBank/DDBJ databases">
        <title>Genomic insights into an expanded diversity of filamentous marine cyanobacteria reveals the extraordinary biosynthetic potential of Moorea and Okeania.</title>
        <authorList>
            <person name="Ferreira Leao T."/>
            <person name="Wang M."/>
            <person name="Moss N."/>
            <person name="Da Silva R."/>
            <person name="Sanders J."/>
            <person name="Nurk S."/>
            <person name="Gurevich A."/>
            <person name="Humphrey G."/>
            <person name="Reher R."/>
            <person name="Zhu Q."/>
            <person name="Belda-Ferre P."/>
            <person name="Glukhov E."/>
            <person name="Rex R."/>
            <person name="Dorrestein P.C."/>
            <person name="Knight R."/>
            <person name="Pevzner P."/>
            <person name="Gerwick W.H."/>
            <person name="Gerwick L."/>
        </authorList>
    </citation>
    <scope>NUCLEOTIDE SEQUENCE</scope>
    <source>
        <strain evidence="5">SIO1C4</strain>
    </source>
</reference>
<evidence type="ECO:0000256" key="2">
    <source>
        <dbReference type="SAM" id="Phobius"/>
    </source>
</evidence>
<feature type="domain" description="ABC-type uncharacterised transport system" evidence="3">
    <location>
        <begin position="194"/>
        <end position="464"/>
    </location>
</feature>
<sequence>MGVTAGVVSGKWLPVPLGLLIAGIVIIVLWLLFLGTLIPEFWGRRSTQTGANAIIATLSILVILGLINFLGVRYGQRIDLTENQLLTLSPLSQKVVQNLQQAVKVWIFDPIPNSEDRELLENYRRYGSKLEFEFVDPQQQPALAQKFNVQDLGEVYLEYGADRQFLQRVSEQEPLLEAKLTNGIARLTSDRYDKVYFLQGHGELPLEQVEGGLSQAVNILEERNFTALPLNLAQSSQVPEDASLVVVAGPKRALFEQEVKALSEYLSKNGSLLLMIDPDTNPGFDSLLADWGVELDSRLAIDASRLRSTSNLGPATPLVTNYGNHPITQDFTGGLSFFPLARPLDTKSIEGIEETALLITSEDTWAESNPEEQPLEFDSQQDRPGPLMLGVALSRKAKSSSTSSKSETEALKTPEASPTPSTKEQPKASPKPKNKPKADESKSESRLVVFGDSNFAIDGLFGQQLNGDIFLNSISWLSKQDDQILSIRPKQQKNRRINLTPEQKLALSWSALLMPLLGFITAGGIWWLRR</sequence>
<protein>
    <submittedName>
        <fullName evidence="5">ABC transporter</fullName>
    </submittedName>
</protein>
<evidence type="ECO:0000259" key="4">
    <source>
        <dbReference type="Pfam" id="PF23357"/>
    </source>
</evidence>
<proteinExistence type="predicted"/>
<evidence type="ECO:0000256" key="1">
    <source>
        <dbReference type="SAM" id="MobiDB-lite"/>
    </source>
</evidence>
<comment type="caution">
    <text evidence="5">The sequence shown here is derived from an EMBL/GenBank/DDBJ whole genome shotgun (WGS) entry which is preliminary data.</text>
</comment>
<dbReference type="Pfam" id="PF09822">
    <property type="entry name" value="ABC_transp_aux"/>
    <property type="match status" value="1"/>
</dbReference>
<dbReference type="InterPro" id="IPR019196">
    <property type="entry name" value="ABC_transp_unknown"/>
</dbReference>
<name>A0A6B3NB87_9CYAN</name>
<feature type="region of interest" description="Disordered" evidence="1">
    <location>
        <begin position="363"/>
        <end position="444"/>
    </location>
</feature>
<feature type="domain" description="DUF7088" evidence="4">
    <location>
        <begin position="82"/>
        <end position="147"/>
    </location>
</feature>
<organism evidence="5">
    <name type="scientific">Symploca sp. SIO1C4</name>
    <dbReference type="NCBI Taxonomy" id="2607765"/>
    <lineage>
        <taxon>Bacteria</taxon>
        <taxon>Bacillati</taxon>
        <taxon>Cyanobacteriota</taxon>
        <taxon>Cyanophyceae</taxon>
        <taxon>Coleofasciculales</taxon>
        <taxon>Coleofasciculaceae</taxon>
        <taxon>Symploca</taxon>
    </lineage>
</organism>
<evidence type="ECO:0000313" key="5">
    <source>
        <dbReference type="EMBL" id="NER27842.1"/>
    </source>
</evidence>
<gene>
    <name evidence="5" type="ORF">F6J89_09465</name>
</gene>
<accession>A0A6B3NB87</accession>
<keyword evidence="2" id="KW-0472">Membrane</keyword>
<dbReference type="AlphaFoldDB" id="A0A6B3NB87"/>
<dbReference type="InterPro" id="IPR055396">
    <property type="entry name" value="DUF7088"/>
</dbReference>
<feature type="transmembrane region" description="Helical" evidence="2">
    <location>
        <begin position="506"/>
        <end position="528"/>
    </location>
</feature>
<feature type="transmembrane region" description="Helical" evidence="2">
    <location>
        <begin position="12"/>
        <end position="38"/>
    </location>
</feature>
<dbReference type="EMBL" id="JAAHFQ010000141">
    <property type="protein sequence ID" value="NER27842.1"/>
    <property type="molecule type" value="Genomic_DNA"/>
</dbReference>
<keyword evidence="2" id="KW-1133">Transmembrane helix</keyword>
<keyword evidence="2" id="KW-0812">Transmembrane</keyword>